<feature type="domain" description="GGDEF" evidence="1">
    <location>
        <begin position="160"/>
        <end position="283"/>
    </location>
</feature>
<reference evidence="2 3" key="1">
    <citation type="submission" date="2021-06" db="EMBL/GenBank/DDBJ databases">
        <title>Bacterium isolated from marine sediment.</title>
        <authorList>
            <person name="Zhu K.-L."/>
            <person name="Du Z.-J."/>
            <person name="Liang Q.-Y."/>
        </authorList>
    </citation>
    <scope>NUCLEOTIDE SEQUENCE [LARGE SCALE GENOMIC DNA]</scope>
    <source>
        <strain evidence="2 3">A346</strain>
    </source>
</reference>
<dbReference type="Proteomes" id="UP000755551">
    <property type="component" value="Unassembled WGS sequence"/>
</dbReference>
<dbReference type="Pfam" id="PF00990">
    <property type="entry name" value="GGDEF"/>
    <property type="match status" value="1"/>
</dbReference>
<dbReference type="PROSITE" id="PS50887">
    <property type="entry name" value="GGDEF"/>
    <property type="match status" value="1"/>
</dbReference>
<dbReference type="EC" id="2.7.7.65" evidence="2"/>
<comment type="caution">
    <text evidence="2">The sequence shown here is derived from an EMBL/GenBank/DDBJ whole genome shotgun (WGS) entry which is preliminary data.</text>
</comment>
<keyword evidence="3" id="KW-1185">Reference proteome</keyword>
<keyword evidence="2" id="KW-0808">Transferase</keyword>
<keyword evidence="2" id="KW-0548">Nucleotidyltransferase</keyword>
<dbReference type="CDD" id="cd00130">
    <property type="entry name" value="PAS"/>
    <property type="match status" value="1"/>
</dbReference>
<organism evidence="2 3">
    <name type="scientific">Marinobacterium weihaiense</name>
    <dbReference type="NCBI Taxonomy" id="2851016"/>
    <lineage>
        <taxon>Bacteria</taxon>
        <taxon>Pseudomonadati</taxon>
        <taxon>Pseudomonadota</taxon>
        <taxon>Gammaproteobacteria</taxon>
        <taxon>Oceanospirillales</taxon>
        <taxon>Oceanospirillaceae</taxon>
        <taxon>Marinobacterium</taxon>
    </lineage>
</organism>
<proteinExistence type="predicted"/>
<dbReference type="PANTHER" id="PTHR33121">
    <property type="entry name" value="CYCLIC DI-GMP PHOSPHODIESTERASE PDEF"/>
    <property type="match status" value="1"/>
</dbReference>
<evidence type="ECO:0000259" key="1">
    <source>
        <dbReference type="PROSITE" id="PS50887"/>
    </source>
</evidence>
<dbReference type="RefSeq" id="WP_217334987.1">
    <property type="nucleotide sequence ID" value="NZ_JAHQZT010000010.1"/>
</dbReference>
<protein>
    <submittedName>
        <fullName evidence="2">Diguanylate cyclase</fullName>
        <ecNumber evidence="2">2.7.7.65</ecNumber>
    </submittedName>
</protein>
<sequence>MIEHSAMPTEWEKVVSNRHLMQLMDGLDELVVVLRLDGTCAWCNLAFARLLDKPREALVGKAYPLSALREVMVTEPGEGVETWVEVPDVGARLIRFSAMSGQDTEGCVETLLITGRDMTPLFRLQHPLSVETPDQLLPATAPETLARIKHSLQRAQRADEYVAFMALQISGTGMTESGYSLALTSMSQALQQNIRQGDTLARLDSGAYLLVIEQVDCPDAIQVVAEKLSAALVQTQPADMAAPSVHIGAAISPDDGEEPHELVDLALQAMQRAIMTDMPLCHA</sequence>
<evidence type="ECO:0000313" key="3">
    <source>
        <dbReference type="Proteomes" id="UP000755551"/>
    </source>
</evidence>
<dbReference type="PANTHER" id="PTHR33121:SF70">
    <property type="entry name" value="SIGNALING PROTEIN YKOW"/>
    <property type="match status" value="1"/>
</dbReference>
<dbReference type="InterPro" id="IPR000014">
    <property type="entry name" value="PAS"/>
</dbReference>
<evidence type="ECO:0000313" key="2">
    <source>
        <dbReference type="EMBL" id="MBV0933566.1"/>
    </source>
</evidence>
<dbReference type="SMART" id="SM00267">
    <property type="entry name" value="GGDEF"/>
    <property type="match status" value="1"/>
</dbReference>
<gene>
    <name evidence="2" type="ORF">KTN04_09475</name>
</gene>
<name>A0ABS6MCK1_9GAMM</name>
<dbReference type="GO" id="GO:0052621">
    <property type="term" value="F:diguanylate cyclase activity"/>
    <property type="evidence" value="ECO:0007669"/>
    <property type="project" value="UniProtKB-EC"/>
</dbReference>
<dbReference type="InterPro" id="IPR050706">
    <property type="entry name" value="Cyclic-di-GMP_PDE-like"/>
</dbReference>
<dbReference type="EMBL" id="JAHQZT010000010">
    <property type="protein sequence ID" value="MBV0933566.1"/>
    <property type="molecule type" value="Genomic_DNA"/>
</dbReference>
<dbReference type="InterPro" id="IPR000160">
    <property type="entry name" value="GGDEF_dom"/>
</dbReference>
<accession>A0ABS6MCK1</accession>